<dbReference type="EMBL" id="BAAAZR010000004">
    <property type="protein sequence ID" value="GAA3803777.1"/>
    <property type="molecule type" value="Genomic_DNA"/>
</dbReference>
<organism evidence="10 11">
    <name type="scientific">Sphaerisporangium flaviroseum</name>
    <dbReference type="NCBI Taxonomy" id="509199"/>
    <lineage>
        <taxon>Bacteria</taxon>
        <taxon>Bacillati</taxon>
        <taxon>Actinomycetota</taxon>
        <taxon>Actinomycetes</taxon>
        <taxon>Streptosporangiales</taxon>
        <taxon>Streptosporangiaceae</taxon>
        <taxon>Sphaerisporangium</taxon>
    </lineage>
</organism>
<dbReference type="InterPro" id="IPR004136">
    <property type="entry name" value="NMO"/>
</dbReference>
<evidence type="ECO:0000313" key="11">
    <source>
        <dbReference type="Proteomes" id="UP001500888"/>
    </source>
</evidence>
<comment type="caution">
    <text evidence="10">The sequence shown here is derived from an EMBL/GenBank/DDBJ whole genome shotgun (WGS) entry which is preliminary data.</text>
</comment>
<gene>
    <name evidence="10" type="ORF">GCM10022226_24450</name>
</gene>
<evidence type="ECO:0000256" key="8">
    <source>
        <dbReference type="ARBA" id="ARBA00031155"/>
    </source>
</evidence>
<comment type="cofactor">
    <cofactor evidence="1">
        <name>FMN</name>
        <dbReference type="ChEBI" id="CHEBI:58210"/>
    </cofactor>
</comment>
<accession>A0ABP7HV20</accession>
<evidence type="ECO:0000256" key="6">
    <source>
        <dbReference type="ARBA" id="ARBA00023002"/>
    </source>
</evidence>
<evidence type="ECO:0000256" key="3">
    <source>
        <dbReference type="ARBA" id="ARBA00022575"/>
    </source>
</evidence>
<dbReference type="Proteomes" id="UP001500888">
    <property type="component" value="Unassembled WGS sequence"/>
</dbReference>
<sequence>MHLMALPYPIVQAPLAGGPSTPELAAAVSDAGGLGFLAAGYRSAEDLRADIKKVRAHTRAPFGVNLFVPTSDPVDQAAVDLYAAKLRGEAERSGVDLGVPRDDDDGWQAKLAVVAEERIAVVSFTFGLPSRAVIEGVRDSGAYVMVTVTTPGEAAAAHQAGADALVAQGIEAGGHRGGFTDDSGDYGLLVLLRLVLRSTPLPVVAAGGIADGEGIAAVLAAGAVAAQLGTAFLRCPEAGTSAAHREALSSYDRTAVTRAFTGRRARGLVNRFLEEYDDDAPSAYPQVHQLTAPLRAAARKSGDAGTINLWAGQGHRLSEEVPAGELVRRLGTEAREALTRATRRPFGH</sequence>
<evidence type="ECO:0000256" key="9">
    <source>
        <dbReference type="ARBA" id="ARBA00049401"/>
    </source>
</evidence>
<keyword evidence="7 10" id="KW-0503">Monooxygenase</keyword>
<comment type="similarity">
    <text evidence="2">Belongs to the nitronate monooxygenase family. NMO class I subfamily.</text>
</comment>
<evidence type="ECO:0000256" key="7">
    <source>
        <dbReference type="ARBA" id="ARBA00023033"/>
    </source>
</evidence>
<dbReference type="PANTHER" id="PTHR42747">
    <property type="entry name" value="NITRONATE MONOOXYGENASE-RELATED"/>
    <property type="match status" value="1"/>
</dbReference>
<evidence type="ECO:0000256" key="2">
    <source>
        <dbReference type="ARBA" id="ARBA00009881"/>
    </source>
</evidence>
<keyword evidence="4" id="KW-0285">Flavoprotein</keyword>
<dbReference type="InterPro" id="IPR013785">
    <property type="entry name" value="Aldolase_TIM"/>
</dbReference>
<keyword evidence="6" id="KW-0560">Oxidoreductase</keyword>
<protein>
    <recommendedName>
        <fullName evidence="8">Propionate 3-nitronate monooxygenase</fullName>
    </recommendedName>
</protein>
<dbReference type="Pfam" id="PF03060">
    <property type="entry name" value="NMO"/>
    <property type="match status" value="1"/>
</dbReference>
<proteinExistence type="inferred from homology"/>
<comment type="catalytic activity">
    <reaction evidence="9">
        <text>3 propionate 3-nitronate + 3 O2 + H2O = 3 3-oxopropanoate + 2 nitrate + nitrite + H2O2 + 3 H(+)</text>
        <dbReference type="Rhea" id="RHEA:57332"/>
        <dbReference type="ChEBI" id="CHEBI:15377"/>
        <dbReference type="ChEBI" id="CHEBI:15378"/>
        <dbReference type="ChEBI" id="CHEBI:15379"/>
        <dbReference type="ChEBI" id="CHEBI:16240"/>
        <dbReference type="ChEBI" id="CHEBI:16301"/>
        <dbReference type="ChEBI" id="CHEBI:17632"/>
        <dbReference type="ChEBI" id="CHEBI:33190"/>
        <dbReference type="ChEBI" id="CHEBI:136067"/>
    </reaction>
</comment>
<keyword evidence="5" id="KW-0288">FMN</keyword>
<evidence type="ECO:0000256" key="4">
    <source>
        <dbReference type="ARBA" id="ARBA00022630"/>
    </source>
</evidence>
<keyword evidence="11" id="KW-1185">Reference proteome</keyword>
<dbReference type="PANTHER" id="PTHR42747:SF3">
    <property type="entry name" value="NITRONATE MONOOXYGENASE-RELATED"/>
    <property type="match status" value="1"/>
</dbReference>
<keyword evidence="3" id="KW-0216">Detoxification</keyword>
<evidence type="ECO:0000256" key="1">
    <source>
        <dbReference type="ARBA" id="ARBA00001917"/>
    </source>
</evidence>
<evidence type="ECO:0000256" key="5">
    <source>
        <dbReference type="ARBA" id="ARBA00022643"/>
    </source>
</evidence>
<reference evidence="11" key="1">
    <citation type="journal article" date="2019" name="Int. J. Syst. Evol. Microbiol.">
        <title>The Global Catalogue of Microorganisms (GCM) 10K type strain sequencing project: providing services to taxonomists for standard genome sequencing and annotation.</title>
        <authorList>
            <consortium name="The Broad Institute Genomics Platform"/>
            <consortium name="The Broad Institute Genome Sequencing Center for Infectious Disease"/>
            <person name="Wu L."/>
            <person name="Ma J."/>
        </authorList>
    </citation>
    <scope>NUCLEOTIDE SEQUENCE [LARGE SCALE GENOMIC DNA]</scope>
    <source>
        <strain evidence="11">JCM 16908</strain>
    </source>
</reference>
<dbReference type="SUPFAM" id="SSF51412">
    <property type="entry name" value="Inosine monophosphate dehydrogenase (IMPDH)"/>
    <property type="match status" value="1"/>
</dbReference>
<name>A0ABP7HV20_9ACTN</name>
<dbReference type="CDD" id="cd04730">
    <property type="entry name" value="NPD_like"/>
    <property type="match status" value="1"/>
</dbReference>
<evidence type="ECO:0000313" key="10">
    <source>
        <dbReference type="EMBL" id="GAA3803777.1"/>
    </source>
</evidence>
<dbReference type="GO" id="GO:0004497">
    <property type="term" value="F:monooxygenase activity"/>
    <property type="evidence" value="ECO:0007669"/>
    <property type="project" value="UniProtKB-KW"/>
</dbReference>
<dbReference type="Gene3D" id="3.20.20.70">
    <property type="entry name" value="Aldolase class I"/>
    <property type="match status" value="1"/>
</dbReference>